<comment type="similarity">
    <text evidence="2">Belongs to the amino acid-polyamine-organocation (APC) superfamily. Spore germination protein (SGP) (TC 2.A.3.9) family.</text>
</comment>
<evidence type="ECO:0000256" key="5">
    <source>
        <dbReference type="ARBA" id="ARBA00022692"/>
    </source>
</evidence>
<feature type="transmembrane region" description="Helical" evidence="8">
    <location>
        <begin position="34"/>
        <end position="54"/>
    </location>
</feature>
<evidence type="ECO:0000313" key="10">
    <source>
        <dbReference type="Proteomes" id="UP001601059"/>
    </source>
</evidence>
<evidence type="ECO:0000256" key="6">
    <source>
        <dbReference type="ARBA" id="ARBA00022989"/>
    </source>
</evidence>
<keyword evidence="7 8" id="KW-0472">Membrane</keyword>
<evidence type="ECO:0000256" key="3">
    <source>
        <dbReference type="ARBA" id="ARBA00022448"/>
    </source>
</evidence>
<evidence type="ECO:0000256" key="7">
    <source>
        <dbReference type="ARBA" id="ARBA00023136"/>
    </source>
</evidence>
<comment type="subcellular location">
    <subcellularLocation>
        <location evidence="1">Membrane</location>
        <topology evidence="1">Multi-pass membrane protein</topology>
    </subcellularLocation>
</comment>
<dbReference type="Proteomes" id="UP001601059">
    <property type="component" value="Unassembled WGS sequence"/>
</dbReference>
<keyword evidence="4" id="KW-0309">Germination</keyword>
<proteinExistence type="inferred from homology"/>
<evidence type="ECO:0000256" key="4">
    <source>
        <dbReference type="ARBA" id="ARBA00022544"/>
    </source>
</evidence>
<keyword evidence="5 8" id="KW-0812">Transmembrane</keyword>
<comment type="caution">
    <text evidence="9">The sequence shown here is derived from an EMBL/GenBank/DDBJ whole genome shotgun (WGS) entry which is preliminary data.</text>
</comment>
<feature type="transmembrane region" description="Helical" evidence="8">
    <location>
        <begin position="310"/>
        <end position="331"/>
    </location>
</feature>
<reference evidence="9 10" key="1">
    <citation type="submission" date="2024-08" db="EMBL/GenBank/DDBJ databases">
        <title>Two novel Cytobacillus novel species.</title>
        <authorList>
            <person name="Liu G."/>
        </authorList>
    </citation>
    <scope>NUCLEOTIDE SEQUENCE [LARGE SCALE GENOMIC DNA]</scope>
    <source>
        <strain evidence="9 10">FJAT-54145</strain>
    </source>
</reference>
<evidence type="ECO:0000313" key="9">
    <source>
        <dbReference type="EMBL" id="MFE8700513.1"/>
    </source>
</evidence>
<dbReference type="PANTHER" id="PTHR34975:SF2">
    <property type="entry name" value="SPORE GERMINATION PROTEIN A2"/>
    <property type="match status" value="1"/>
</dbReference>
<dbReference type="Pfam" id="PF03845">
    <property type="entry name" value="Spore_permease"/>
    <property type="match status" value="1"/>
</dbReference>
<organism evidence="9 10">
    <name type="scientific">Cytobacillus spartinae</name>
    <dbReference type="NCBI Taxonomy" id="3299023"/>
    <lineage>
        <taxon>Bacteria</taxon>
        <taxon>Bacillati</taxon>
        <taxon>Bacillota</taxon>
        <taxon>Bacilli</taxon>
        <taxon>Bacillales</taxon>
        <taxon>Bacillaceae</taxon>
        <taxon>Cytobacillus</taxon>
    </lineage>
</organism>
<feature type="transmembrane region" description="Helical" evidence="8">
    <location>
        <begin position="343"/>
        <end position="364"/>
    </location>
</feature>
<feature type="transmembrane region" description="Helical" evidence="8">
    <location>
        <begin position="214"/>
        <end position="239"/>
    </location>
</feature>
<accession>A0ABW6K8J0</accession>
<sequence length="368" mass="42958">MFKSRYFYYLIFLNMLANIIVFVPRILIDNRKDGAVMAILIAIPIGLLMAYLFAKFMSKVPRKDVKEILDEAKVSKWISRPLLIYLIIIWFSAGIIALLAFTDITKRFINPDIDVIYIAMLFLVFVSWSSALPSKKVLYVLELILLVNLPLTSFIFFKAFVNDNLSWMNMLEAGTHIGNIPTIHSIAAATYVFTGYINLVIFNRLFSKGINLKYFWLLIPVGFGVLFTTYFLPIGYYGFDGIGEFTYPWLSTADAIRIKFFFVERVFFIFLLMYVGISLINVIVHWHVGLEMIKSLLPKKVDDTKGILKWVKLDYLILSFFSILYLYIQFYVDELTVFKMSEWWLVIRLPSEYIGALFIIFIIWRNTR</sequence>
<dbReference type="PANTHER" id="PTHR34975">
    <property type="entry name" value="SPORE GERMINATION PROTEIN A2"/>
    <property type="match status" value="1"/>
</dbReference>
<name>A0ABW6K8J0_9BACI</name>
<feature type="transmembrane region" description="Helical" evidence="8">
    <location>
        <begin position="181"/>
        <end position="202"/>
    </location>
</feature>
<dbReference type="EMBL" id="JBIACK010000002">
    <property type="protein sequence ID" value="MFE8700513.1"/>
    <property type="molecule type" value="Genomic_DNA"/>
</dbReference>
<feature type="transmembrane region" description="Helical" evidence="8">
    <location>
        <begin position="7"/>
        <end position="28"/>
    </location>
</feature>
<protein>
    <submittedName>
        <fullName evidence="9">GerAB/ArcD/ProY family transporter</fullName>
    </submittedName>
</protein>
<keyword evidence="3" id="KW-0813">Transport</keyword>
<evidence type="ECO:0000256" key="8">
    <source>
        <dbReference type="SAM" id="Phobius"/>
    </source>
</evidence>
<evidence type="ECO:0000256" key="2">
    <source>
        <dbReference type="ARBA" id="ARBA00007998"/>
    </source>
</evidence>
<feature type="transmembrane region" description="Helical" evidence="8">
    <location>
        <begin position="82"/>
        <end position="101"/>
    </location>
</feature>
<evidence type="ECO:0000256" key="1">
    <source>
        <dbReference type="ARBA" id="ARBA00004141"/>
    </source>
</evidence>
<feature type="transmembrane region" description="Helical" evidence="8">
    <location>
        <begin position="266"/>
        <end position="289"/>
    </location>
</feature>
<feature type="transmembrane region" description="Helical" evidence="8">
    <location>
        <begin position="139"/>
        <end position="161"/>
    </location>
</feature>
<dbReference type="InterPro" id="IPR004761">
    <property type="entry name" value="Spore_GerAB"/>
</dbReference>
<dbReference type="RefSeq" id="WP_389359751.1">
    <property type="nucleotide sequence ID" value="NZ_JBIACK010000002.1"/>
</dbReference>
<gene>
    <name evidence="9" type="ORF">ACFYKX_07810</name>
</gene>
<feature type="transmembrane region" description="Helical" evidence="8">
    <location>
        <begin position="113"/>
        <end position="132"/>
    </location>
</feature>
<keyword evidence="10" id="KW-1185">Reference proteome</keyword>
<keyword evidence="6 8" id="KW-1133">Transmembrane helix</keyword>